<sequence length="198" mass="22235">MRSRHLRAIRHAQVGEPLPLPPVPQKSRGSIRFLRQCSPQRTTPTFRRQQHQNLCILRGGVARILHTLWLDIVLVTVSMGIRRLGVDSAGHARYALHSCKAKTRSSRLRSPLVQLPASETAKLHNMSRLSLICSREATALIKGASFSRIRKKTHDLKPESGTFNKRLYQRLPDVLPPCRSCDVHPSQSGHIIVSIGIN</sequence>
<accession>A0A109LAB3</accession>
<comment type="caution">
    <text evidence="1">The sequence shown here is derived from an EMBL/GenBank/DDBJ whole genome shotgun (WGS) entry which is preliminary data.</text>
</comment>
<protein>
    <submittedName>
        <fullName evidence="1">Uncharacterized protein</fullName>
    </submittedName>
</protein>
<dbReference type="EMBL" id="LCYC01000007">
    <property type="protein sequence ID" value="KWV83975.1"/>
    <property type="molecule type" value="Genomic_DNA"/>
</dbReference>
<name>A0A109LAB3_PSEFL</name>
<organism evidence="1 2">
    <name type="scientific">Pseudomonas fluorescens</name>
    <dbReference type="NCBI Taxonomy" id="294"/>
    <lineage>
        <taxon>Bacteria</taxon>
        <taxon>Pseudomonadati</taxon>
        <taxon>Pseudomonadota</taxon>
        <taxon>Gammaproteobacteria</taxon>
        <taxon>Pseudomonadales</taxon>
        <taxon>Pseudomonadaceae</taxon>
        <taxon>Pseudomonas</taxon>
    </lineage>
</organism>
<dbReference type="AlphaFoldDB" id="A0A109LAB3"/>
<reference evidence="1 2" key="1">
    <citation type="submission" date="2015-05" db="EMBL/GenBank/DDBJ databases">
        <title>A genomic and transcriptomic approach to investigate the blue pigment phenotype in Pseudomonas fluorescens.</title>
        <authorList>
            <person name="Andreani N.A."/>
            <person name="Cardazzo B."/>
        </authorList>
    </citation>
    <scope>NUCLEOTIDE SEQUENCE [LARGE SCALE GENOMIC DNA]</scope>
    <source>
        <strain evidence="1 2">Ps_40</strain>
    </source>
</reference>
<dbReference type="PATRIC" id="fig|294.195.peg.813"/>
<proteinExistence type="predicted"/>
<evidence type="ECO:0000313" key="1">
    <source>
        <dbReference type="EMBL" id="KWV83975.1"/>
    </source>
</evidence>
<gene>
    <name evidence="1" type="ORF">PFL603g_00771</name>
</gene>
<evidence type="ECO:0000313" key="2">
    <source>
        <dbReference type="Proteomes" id="UP000063434"/>
    </source>
</evidence>
<dbReference type="Proteomes" id="UP000063434">
    <property type="component" value="Unassembled WGS sequence"/>
</dbReference>